<dbReference type="EMBL" id="CP011451">
    <property type="protein sequence ID" value="AKH37421.1"/>
    <property type="molecule type" value="Genomic_DNA"/>
</dbReference>
<dbReference type="PIRSF" id="PIRSF019169">
    <property type="entry name" value="PilM"/>
    <property type="match status" value="1"/>
</dbReference>
<dbReference type="Proteomes" id="UP000324176">
    <property type="component" value="Unassembled WGS sequence"/>
</dbReference>
<dbReference type="SUPFAM" id="SSF53067">
    <property type="entry name" value="Actin-like ATPase domain"/>
    <property type="match status" value="2"/>
</dbReference>
<dbReference type="AlphaFoldDB" id="A0A0F7KCW5"/>
<evidence type="ECO:0000313" key="2">
    <source>
        <dbReference type="EMBL" id="AKH37421.1"/>
    </source>
</evidence>
<evidence type="ECO:0000259" key="1">
    <source>
        <dbReference type="SMART" id="SM00842"/>
    </source>
</evidence>
<dbReference type="InterPro" id="IPR005883">
    <property type="entry name" value="PilM"/>
</dbReference>
<dbReference type="GO" id="GO:0051301">
    <property type="term" value="P:cell division"/>
    <property type="evidence" value="ECO:0007669"/>
    <property type="project" value="InterPro"/>
</dbReference>
<dbReference type="OrthoDB" id="9773403at2"/>
<dbReference type="SMART" id="SM00842">
    <property type="entry name" value="FtsA"/>
    <property type="match status" value="1"/>
</dbReference>
<evidence type="ECO:0000313" key="4">
    <source>
        <dbReference type="Proteomes" id="UP000034156"/>
    </source>
</evidence>
<dbReference type="PANTHER" id="PTHR32432:SF3">
    <property type="entry name" value="ETHANOLAMINE UTILIZATION PROTEIN EUTJ"/>
    <property type="match status" value="1"/>
</dbReference>
<dbReference type="InterPro" id="IPR050696">
    <property type="entry name" value="FtsA/MreB"/>
</dbReference>
<feature type="domain" description="SHS2" evidence="1">
    <location>
        <begin position="20"/>
        <end position="190"/>
    </location>
</feature>
<gene>
    <name evidence="2" type="ORF">AAW31_05690</name>
    <name evidence="3" type="ORF">BCL69_100920</name>
</gene>
<dbReference type="Gene3D" id="3.30.1490.300">
    <property type="match status" value="1"/>
</dbReference>
<dbReference type="Proteomes" id="UP000034156">
    <property type="component" value="Chromosome"/>
</dbReference>
<reference evidence="2 4" key="2">
    <citation type="journal article" date="2016" name="Genome Announc.">
        <title>Genome Sequence of Nitrosomonas communis Strain Nm2, a Mesophilic Ammonia-Oxidizing Bacterium Isolated from Mediterranean Soil.</title>
        <authorList>
            <person name="Kozlowski J.A."/>
            <person name="Kits K.D."/>
            <person name="Stein L.Y."/>
        </authorList>
    </citation>
    <scope>NUCLEOTIDE SEQUENCE [LARGE SCALE GENOMIC DNA]</scope>
    <source>
        <strain evidence="2 4">Nm2</strain>
    </source>
</reference>
<accession>A0A0F7KCW5</accession>
<proteinExistence type="predicted"/>
<dbReference type="KEGG" id="nco:AAW31_05690"/>
<dbReference type="PATRIC" id="fig|44574.3.peg.1365"/>
<reference evidence="4" key="1">
    <citation type="submission" date="2015-05" db="EMBL/GenBank/DDBJ databases">
        <title>Draft genome of Nitrosomonas communis strain Nm2.</title>
        <authorList>
            <person name="Kozlowski J.A."/>
            <person name="Kits K.D."/>
            <person name="Stein L.Y."/>
        </authorList>
    </citation>
    <scope>NUCLEOTIDE SEQUENCE [LARGE SCALE GENOMIC DNA]</scope>
    <source>
        <strain evidence="4">Nm2</strain>
    </source>
</reference>
<dbReference type="NCBIfam" id="TIGR01175">
    <property type="entry name" value="pilM"/>
    <property type="match status" value="1"/>
</dbReference>
<evidence type="ECO:0000313" key="3">
    <source>
        <dbReference type="EMBL" id="TYP91392.1"/>
    </source>
</evidence>
<dbReference type="Gene3D" id="3.30.420.40">
    <property type="match status" value="2"/>
</dbReference>
<dbReference type="Pfam" id="PF11104">
    <property type="entry name" value="PilM_2"/>
    <property type="match status" value="1"/>
</dbReference>
<dbReference type="CDD" id="cd24049">
    <property type="entry name" value="ASKHA_NBD_PilM"/>
    <property type="match status" value="1"/>
</dbReference>
<organism evidence="2 4">
    <name type="scientific">Nitrosomonas communis</name>
    <dbReference type="NCBI Taxonomy" id="44574"/>
    <lineage>
        <taxon>Bacteria</taxon>
        <taxon>Pseudomonadati</taxon>
        <taxon>Pseudomonadota</taxon>
        <taxon>Betaproteobacteria</taxon>
        <taxon>Nitrosomonadales</taxon>
        <taxon>Nitrosomonadaceae</taxon>
        <taxon>Nitrosomonas</taxon>
    </lineage>
</organism>
<name>A0A0F7KCW5_9PROT</name>
<evidence type="ECO:0000313" key="5">
    <source>
        <dbReference type="Proteomes" id="UP000324176"/>
    </source>
</evidence>
<reference evidence="3 5" key="3">
    <citation type="submission" date="2019-07" db="EMBL/GenBank/DDBJ databases">
        <title>Active sludge and wastewater microbial communities from Klosterneuburg, Austria.</title>
        <authorList>
            <person name="Wagner M."/>
        </authorList>
    </citation>
    <scope>NUCLEOTIDE SEQUENCE [LARGE SCALE GENOMIC DNA]</scope>
    <source>
        <strain evidence="3 5">Nm2</strain>
    </source>
</reference>
<dbReference type="RefSeq" id="WP_046849502.1">
    <property type="nucleotide sequence ID" value="NZ_CP011451.1"/>
</dbReference>
<dbReference type="EMBL" id="VNHT01000009">
    <property type="protein sequence ID" value="TYP91392.1"/>
    <property type="molecule type" value="Genomic_DNA"/>
</dbReference>
<keyword evidence="4" id="KW-1185">Reference proteome</keyword>
<dbReference type="InterPro" id="IPR043129">
    <property type="entry name" value="ATPase_NBD"/>
</dbReference>
<dbReference type="PANTHER" id="PTHR32432">
    <property type="entry name" value="CELL DIVISION PROTEIN FTSA-RELATED"/>
    <property type="match status" value="1"/>
</dbReference>
<sequence length="367" mass="40759">MLNKSFDINLNFFSTRSSRLLGVDISASSVKMIELSMTNKAENTLCLERYVIEPMPKEAILDGNINDLKEVGDSLHRAWKRMETRVKNIALALPAAAVITKKIIMSVGQREDDLVFQVETEANQYIPFTLDEVNLDFQVIRAIPENPNEVEVLIAAARKEKVEDRVAAALTAGLKAVVIDVEHFAAQTSFELIERQLPGGGKDQVIALVDIGASTTRLNVLCNGEFVYTRNQPFGGAQLTQEIQNQFNLTYEEAEAAKRNGSLPNSYQTNVLQPFCETLAQEVKRALQFFFTSTQYTRIDYIFLCGGCATVPGLGEMMTECTQVMTQIANPFVNMELSNRIPLKQLKVDAPLLMTACGLAMRGFDPS</sequence>
<dbReference type="InterPro" id="IPR003494">
    <property type="entry name" value="SHS2_FtsA"/>
</dbReference>
<protein>
    <submittedName>
        <fullName evidence="2 3">Pilus assembly protein PilM</fullName>
    </submittedName>
</protein>